<dbReference type="PANTHER" id="PTHR28139:SF1">
    <property type="entry name" value="UPF0768 PROTEIN YBL029C-A"/>
    <property type="match status" value="1"/>
</dbReference>
<feature type="region of interest" description="Disordered" evidence="1">
    <location>
        <begin position="79"/>
        <end position="136"/>
    </location>
</feature>
<dbReference type="EMBL" id="VSWC01000132">
    <property type="protein sequence ID" value="KAA1079735.1"/>
    <property type="molecule type" value="Genomic_DNA"/>
</dbReference>
<dbReference type="PANTHER" id="PTHR28139">
    <property type="entry name" value="UPF0768 PROTEIN YBL029C-A"/>
    <property type="match status" value="1"/>
</dbReference>
<sequence>MCSDIPIPICISVGCPVKVTSGAPDGPGRACPKCHNGSVFKSHRRRWIEICFVSLIPCSSRLVWHCNICNWQANVDDSFQPGFPAPPPPPPGPGAGPAPQPQMVVPQMQMIPPASFAPPSGPPPPTELQYPGGYGR</sequence>
<reference evidence="2 3" key="1">
    <citation type="submission" date="2019-05" db="EMBL/GenBank/DDBJ databases">
        <title>Emergence of the Ug99 lineage of the wheat stem rust pathogen through somatic hybridization.</title>
        <authorList>
            <person name="Li F."/>
            <person name="Upadhyaya N.M."/>
            <person name="Sperschneider J."/>
            <person name="Matny O."/>
            <person name="Nguyen-Phuc H."/>
            <person name="Mago R."/>
            <person name="Raley C."/>
            <person name="Miller M.E."/>
            <person name="Silverstein K.A.T."/>
            <person name="Henningsen E."/>
            <person name="Hirsch C.D."/>
            <person name="Visser B."/>
            <person name="Pretorius Z.A."/>
            <person name="Steffenson B.J."/>
            <person name="Schwessinger B."/>
            <person name="Dodds P.N."/>
            <person name="Figueroa M."/>
        </authorList>
    </citation>
    <scope>NUCLEOTIDE SEQUENCE [LARGE SCALE GENOMIC DNA]</scope>
    <source>
        <strain evidence="2">21-0</strain>
    </source>
</reference>
<keyword evidence="3" id="KW-1185">Reference proteome</keyword>
<accession>A0A5B0MRZ5</accession>
<proteinExistence type="predicted"/>
<evidence type="ECO:0000256" key="1">
    <source>
        <dbReference type="SAM" id="MobiDB-lite"/>
    </source>
</evidence>
<feature type="compositionally biased region" description="Pro residues" evidence="1">
    <location>
        <begin position="83"/>
        <end position="100"/>
    </location>
</feature>
<organism evidence="2 3">
    <name type="scientific">Puccinia graminis f. sp. tritici</name>
    <dbReference type="NCBI Taxonomy" id="56615"/>
    <lineage>
        <taxon>Eukaryota</taxon>
        <taxon>Fungi</taxon>
        <taxon>Dikarya</taxon>
        <taxon>Basidiomycota</taxon>
        <taxon>Pucciniomycotina</taxon>
        <taxon>Pucciniomycetes</taxon>
        <taxon>Pucciniales</taxon>
        <taxon>Pucciniaceae</taxon>
        <taxon>Puccinia</taxon>
    </lineage>
</organism>
<feature type="compositionally biased region" description="Pro residues" evidence="1">
    <location>
        <begin position="115"/>
        <end position="126"/>
    </location>
</feature>
<dbReference type="OrthoDB" id="5545479at2759"/>
<dbReference type="Proteomes" id="UP000324748">
    <property type="component" value="Unassembled WGS sequence"/>
</dbReference>
<evidence type="ECO:0008006" key="4">
    <source>
        <dbReference type="Google" id="ProtNLM"/>
    </source>
</evidence>
<protein>
    <recommendedName>
        <fullName evidence="4">Zinc-ribbon 15 domain-containing protein</fullName>
    </recommendedName>
</protein>
<name>A0A5B0MRZ5_PUCGR</name>
<evidence type="ECO:0000313" key="2">
    <source>
        <dbReference type="EMBL" id="KAA1079735.1"/>
    </source>
</evidence>
<comment type="caution">
    <text evidence="2">The sequence shown here is derived from an EMBL/GenBank/DDBJ whole genome shotgun (WGS) entry which is preliminary data.</text>
</comment>
<gene>
    <name evidence="2" type="ORF">PGT21_022700</name>
</gene>
<feature type="compositionally biased region" description="Low complexity" evidence="1">
    <location>
        <begin position="101"/>
        <end position="114"/>
    </location>
</feature>
<dbReference type="AlphaFoldDB" id="A0A5B0MRZ5"/>
<evidence type="ECO:0000313" key="3">
    <source>
        <dbReference type="Proteomes" id="UP000324748"/>
    </source>
</evidence>